<accession>A0A3P3W6D3</accession>
<dbReference type="RefSeq" id="WP_185714905.1">
    <property type="nucleotide sequence ID" value="NZ_RQVS01000002.1"/>
</dbReference>
<keyword evidence="10" id="KW-1185">Reference proteome</keyword>
<evidence type="ECO:0000256" key="4">
    <source>
        <dbReference type="ARBA" id="ARBA00023088"/>
    </source>
</evidence>
<evidence type="ECO:0000256" key="5">
    <source>
        <dbReference type="SAM" id="MobiDB-lite"/>
    </source>
</evidence>
<dbReference type="InterPro" id="IPR055354">
    <property type="entry name" value="DUF7507"/>
</dbReference>
<dbReference type="NCBIfam" id="TIGR01167">
    <property type="entry name" value="LPXTG_anchor"/>
    <property type="match status" value="1"/>
</dbReference>
<dbReference type="InterPro" id="IPR019931">
    <property type="entry name" value="LPXTG_anchor"/>
</dbReference>
<keyword evidence="1" id="KW-0134">Cell wall</keyword>
<feature type="transmembrane region" description="Helical" evidence="6">
    <location>
        <begin position="956"/>
        <end position="975"/>
    </location>
</feature>
<dbReference type="AlphaFoldDB" id="A0A3P3W6D3"/>
<feature type="domain" description="Gram-positive cocci surface proteins LPxTG" evidence="8">
    <location>
        <begin position="947"/>
        <end position="981"/>
    </location>
</feature>
<keyword evidence="4" id="KW-0572">Peptidoglycan-anchor</keyword>
<organism evidence="9 10">
    <name type="scientific">Gulosibacter macacae</name>
    <dbReference type="NCBI Taxonomy" id="2488791"/>
    <lineage>
        <taxon>Bacteria</taxon>
        <taxon>Bacillati</taxon>
        <taxon>Actinomycetota</taxon>
        <taxon>Actinomycetes</taxon>
        <taxon>Micrococcales</taxon>
        <taxon>Microbacteriaceae</taxon>
        <taxon>Gulosibacter</taxon>
    </lineage>
</organism>
<keyword evidence="2" id="KW-0964">Secreted</keyword>
<feature type="signal peptide" evidence="7">
    <location>
        <begin position="1"/>
        <end position="23"/>
    </location>
</feature>
<name>A0A3P3W6D3_9MICO</name>
<evidence type="ECO:0000313" key="10">
    <source>
        <dbReference type="Proteomes" id="UP000274391"/>
    </source>
</evidence>
<sequence>MSAAAVGLIAAPLTLVNAGAALAVDVGNVEARITNHLGYPDATNTTDGSATGNCIRYAPGGDATSSDWVGSGAEALTAHGATNGNCPTSLSTATQSALGFAPGAGGELPLGGVASLGTITHYNNPVRVTSEYFRGNIEVRTAELLDEDGAAAVFEFPWFMHETPNSPGDVDDFTRITVQSPETIVHISDGVGGTKPYRMVVAGFATSADACAAGNYTNEWLTKEGTTTTATMCGQLTQVRSLEIEKKVELPAGFTGTVPEFGFTASSTMANLDGVDTFWNGNFSLTPTASSSASTEAQDVLVPNQVVTVTENAVDGWELAKIECSGVGVSTSGSTITFAGEEVATQADLPAKCTVTNRPIVQPLTIEKSVANLAYVQDYEWTITKTVDPDGTLTNPAESGTEFDYQVTVTPDATTKRDGTYTTNLTVTNPNAFPVSGVTLADEKCTVAGADANFDLAANEAKSISLDCTADEVAATTNTATLSWTDPYGTAGNASSNEATVDFANATVTPGNNAEVTVTDTFPEFAAAHGTVKVKAADGPASFDYAVTHTSAVGTCEQFTNTATIVETEQSASTDAKVCNQAALETSKNVVLDLERTYSWSIDKSANASTVVVDPATGKAEAEYTVTVTEGEASDDHWSMTGVITVVNPNDYKDATVTVTDTTNIGGGAICTVENGVDAVIPAGDSVDFAYNCSIPEQPLYDGTNTATVVWADATEDSVFTAEFTAADWKLDEKVKETTVTDTFPEFAELEGTTIVWSEAGKTHEFTYTHEFAADELPEPGQCNLVTNTASLSTGGVATADVDVCSGLLSLVKSADVTSGVKVGDKVTYTFVATNESASLSLTDVAITDLEAQFTGGGELSALSCDAEAPVTLAPGEKLTCTAEYTVVEADLDAGKIDNVAEATSNETPKVTDDETVTTADKPVPPTTAPVPPTEAAPVAPKPGSTLPSTGADANYVWIGGLALVLVAAGVVLAVKKRRDA</sequence>
<comment type="caution">
    <text evidence="9">The sequence shown here is derived from an EMBL/GenBank/DDBJ whole genome shotgun (WGS) entry which is preliminary data.</text>
</comment>
<keyword evidence="6" id="KW-0812">Transmembrane</keyword>
<feature type="chain" id="PRO_5039443575" evidence="7">
    <location>
        <begin position="24"/>
        <end position="981"/>
    </location>
</feature>
<dbReference type="Pfam" id="PF00746">
    <property type="entry name" value="Gram_pos_anchor"/>
    <property type="match status" value="1"/>
</dbReference>
<evidence type="ECO:0000256" key="7">
    <source>
        <dbReference type="SAM" id="SignalP"/>
    </source>
</evidence>
<dbReference type="Pfam" id="PF24514">
    <property type="entry name" value="SpaA_4"/>
    <property type="match status" value="1"/>
</dbReference>
<gene>
    <name evidence="9" type="ORF">EG850_02015</name>
</gene>
<reference evidence="9 10" key="1">
    <citation type="submission" date="2018-11" db="EMBL/GenBank/DDBJ databases">
        <title>YIM 102482-1 draft genome.</title>
        <authorList>
            <person name="Li G."/>
            <person name="Jiang Y."/>
        </authorList>
    </citation>
    <scope>NUCLEOTIDE SEQUENCE [LARGE SCALE GENOMIC DNA]</scope>
    <source>
        <strain evidence="9 10">YIM 102482-1</strain>
    </source>
</reference>
<proteinExistence type="predicted"/>
<evidence type="ECO:0000256" key="2">
    <source>
        <dbReference type="ARBA" id="ARBA00022525"/>
    </source>
</evidence>
<dbReference type="InterPro" id="IPR055371">
    <property type="entry name" value="SpaA_PFL_dom_4"/>
</dbReference>
<feature type="region of interest" description="Disordered" evidence="5">
    <location>
        <begin position="906"/>
        <end position="946"/>
    </location>
</feature>
<feature type="compositionally biased region" description="Pro residues" evidence="5">
    <location>
        <begin position="923"/>
        <end position="935"/>
    </location>
</feature>
<dbReference type="Pfam" id="PF24346">
    <property type="entry name" value="DUF7507"/>
    <property type="match status" value="1"/>
</dbReference>
<keyword evidence="3 7" id="KW-0732">Signal</keyword>
<dbReference type="EMBL" id="RQVS01000002">
    <property type="protein sequence ID" value="RRJ88243.1"/>
    <property type="molecule type" value="Genomic_DNA"/>
</dbReference>
<evidence type="ECO:0000256" key="3">
    <source>
        <dbReference type="ARBA" id="ARBA00022729"/>
    </source>
</evidence>
<protein>
    <submittedName>
        <fullName evidence="9">LPXTG cell wall anchor domain-containing protein</fullName>
    </submittedName>
</protein>
<evidence type="ECO:0000256" key="6">
    <source>
        <dbReference type="SAM" id="Phobius"/>
    </source>
</evidence>
<keyword evidence="6" id="KW-0472">Membrane</keyword>
<dbReference type="Proteomes" id="UP000274391">
    <property type="component" value="Unassembled WGS sequence"/>
</dbReference>
<evidence type="ECO:0000313" key="9">
    <source>
        <dbReference type="EMBL" id="RRJ88243.1"/>
    </source>
</evidence>
<evidence type="ECO:0000256" key="1">
    <source>
        <dbReference type="ARBA" id="ARBA00022512"/>
    </source>
</evidence>
<keyword evidence="6" id="KW-1133">Transmembrane helix</keyword>
<dbReference type="PROSITE" id="PS50847">
    <property type="entry name" value="GRAM_POS_ANCHORING"/>
    <property type="match status" value="1"/>
</dbReference>
<evidence type="ECO:0000259" key="8">
    <source>
        <dbReference type="PROSITE" id="PS50847"/>
    </source>
</evidence>